<keyword evidence="1" id="KW-1133">Transmembrane helix</keyword>
<protein>
    <submittedName>
        <fullName evidence="2">Integral membrane protein</fullName>
    </submittedName>
</protein>
<gene>
    <name evidence="2" type="ORF">SCALIN_C28_0361</name>
</gene>
<evidence type="ECO:0000313" key="3">
    <source>
        <dbReference type="Proteomes" id="UP000218542"/>
    </source>
</evidence>
<name>A0A286U206_9BACT</name>
<keyword evidence="3" id="KW-1185">Reference proteome</keyword>
<dbReference type="AlphaFoldDB" id="A0A286U206"/>
<keyword evidence="1" id="KW-0812">Transmembrane</keyword>
<proteinExistence type="predicted"/>
<organism evidence="2 3">
    <name type="scientific">Candidatus Scalindua japonica</name>
    <dbReference type="NCBI Taxonomy" id="1284222"/>
    <lineage>
        <taxon>Bacteria</taxon>
        <taxon>Pseudomonadati</taxon>
        <taxon>Planctomycetota</taxon>
        <taxon>Candidatus Brocadiia</taxon>
        <taxon>Candidatus Brocadiales</taxon>
        <taxon>Candidatus Scalinduaceae</taxon>
        <taxon>Candidatus Scalindua</taxon>
    </lineage>
</organism>
<reference evidence="3" key="1">
    <citation type="journal article" date="2017" name="Environ. Microbiol. Rep.">
        <title>Genetic Diversity of Marine Anaerobic Ammonium-Oxidizing Bacteria as Revealed by Genomic and Proteomic Analyses of 'Candidatus Scalindua japonica'.</title>
        <authorList>
            <person name="Oshiki M."/>
            <person name="Mizuto K."/>
            <person name="Kimura Z."/>
            <person name="Kindaichi T."/>
            <person name="Satoh H."/>
            <person name="Okabe S."/>
        </authorList>
    </citation>
    <scope>NUCLEOTIDE SEQUENCE [LARGE SCALE GENOMIC DNA]</scope>
    <source>
        <strain evidence="3">husup-a2</strain>
    </source>
</reference>
<feature type="transmembrane region" description="Helical" evidence="1">
    <location>
        <begin position="6"/>
        <end position="24"/>
    </location>
</feature>
<feature type="transmembrane region" description="Helical" evidence="1">
    <location>
        <begin position="93"/>
        <end position="112"/>
    </location>
</feature>
<sequence>MYCQPSVILVLVPACLGFSFIYLWHEVNNKIENSNVAFKRVCKIYLRGIIYAIITGTIILDLVYGTFYRSLHGINQDCNNIYMGVIGVINPKVLLVFFPLALLIGIFVQIIWEDKSITQPL</sequence>
<evidence type="ECO:0000313" key="2">
    <source>
        <dbReference type="EMBL" id="GAX62157.1"/>
    </source>
</evidence>
<comment type="caution">
    <text evidence="2">The sequence shown here is derived from an EMBL/GenBank/DDBJ whole genome shotgun (WGS) entry which is preliminary data.</text>
</comment>
<dbReference type="EMBL" id="BAOS01000028">
    <property type="protein sequence ID" value="GAX62157.1"/>
    <property type="molecule type" value="Genomic_DNA"/>
</dbReference>
<accession>A0A286U206</accession>
<feature type="transmembrane region" description="Helical" evidence="1">
    <location>
        <begin position="44"/>
        <end position="67"/>
    </location>
</feature>
<evidence type="ECO:0000256" key="1">
    <source>
        <dbReference type="SAM" id="Phobius"/>
    </source>
</evidence>
<keyword evidence="1" id="KW-0472">Membrane</keyword>
<dbReference type="Proteomes" id="UP000218542">
    <property type="component" value="Unassembled WGS sequence"/>
</dbReference>